<evidence type="ECO:0000259" key="9">
    <source>
        <dbReference type="Pfam" id="PF18402"/>
    </source>
</evidence>
<dbReference type="GO" id="GO:0018279">
    <property type="term" value="P:protein N-linked glycosylation via asparagine"/>
    <property type="evidence" value="ECO:0007669"/>
    <property type="project" value="TreeGrafter"/>
</dbReference>
<dbReference type="InterPro" id="IPR029044">
    <property type="entry name" value="Nucleotide-diphossugar_trans"/>
</dbReference>
<dbReference type="InterPro" id="IPR040497">
    <property type="entry name" value="Glyco_transf_24"/>
</dbReference>
<dbReference type="PANTHER" id="PTHR11226:SF0">
    <property type="entry name" value="UDP-GLUCOSE:GLYCOPROTEIN GLUCOSYLTRANSFERASE"/>
    <property type="match status" value="1"/>
</dbReference>
<dbReference type="Pfam" id="PF18404">
    <property type="entry name" value="Glyco_transf_24"/>
    <property type="match status" value="1"/>
</dbReference>
<dbReference type="Pfam" id="PF18402">
    <property type="entry name" value="Thioredoxin_14"/>
    <property type="match status" value="1"/>
</dbReference>
<evidence type="ECO:0000256" key="7">
    <source>
        <dbReference type="SAM" id="SignalP"/>
    </source>
</evidence>
<dbReference type="GO" id="GO:0036503">
    <property type="term" value="P:ERAD pathway"/>
    <property type="evidence" value="ECO:0007669"/>
    <property type="project" value="TreeGrafter"/>
</dbReference>
<evidence type="ECO:0000256" key="3">
    <source>
        <dbReference type="ARBA" id="ARBA00022729"/>
    </source>
</evidence>
<dbReference type="Pfam" id="PF18401">
    <property type="entry name" value="Thioredoxin_13"/>
    <property type="match status" value="1"/>
</dbReference>
<comment type="cofactor">
    <cofactor evidence="1">
        <name>Ca(2+)</name>
        <dbReference type="ChEBI" id="CHEBI:29108"/>
    </cofactor>
</comment>
<protein>
    <submittedName>
        <fullName evidence="11">ZYBA0S07-04808g1_1</fullName>
    </submittedName>
</protein>
<reference evidence="12" key="1">
    <citation type="journal article" date="2013" name="Genome Announc.">
        <title>Genome sequence of the food spoilage yeast Zygosaccharomyces bailii CLIB 213(T).</title>
        <authorList>
            <person name="Galeote V."/>
            <person name="Bigey F."/>
            <person name="Devillers H."/>
            <person name="Neuveglise C."/>
            <person name="Dequin S."/>
        </authorList>
    </citation>
    <scope>NUCLEOTIDE SEQUENCE [LARGE SCALE GENOMIC DNA]</scope>
    <source>
        <strain evidence="12">CLIB 213 / ATCC 58445 / CBS 680 / CCRC 21525 / NBRC 1098 / NCYC 1416 / NRRL Y-2227</strain>
    </source>
</reference>
<dbReference type="InterPro" id="IPR040692">
    <property type="entry name" value="UGGT_TRXL_3"/>
</dbReference>
<feature type="domain" description="UGGT thioredoxin-like" evidence="9">
    <location>
        <begin position="408"/>
        <end position="521"/>
    </location>
</feature>
<dbReference type="SUPFAM" id="SSF53448">
    <property type="entry name" value="Nucleotide-diphospho-sugar transferases"/>
    <property type="match status" value="1"/>
</dbReference>
<evidence type="ECO:0000256" key="5">
    <source>
        <dbReference type="ARBA" id="ARBA00023180"/>
    </source>
</evidence>
<dbReference type="GO" id="GO:0003980">
    <property type="term" value="F:UDP-glucose:glycoprotein glucosyltransferase activity"/>
    <property type="evidence" value="ECO:0007669"/>
    <property type="project" value="InterPro"/>
</dbReference>
<dbReference type="Proteomes" id="UP000019375">
    <property type="component" value="Unassembled WGS sequence"/>
</dbReference>
<name>A0A8J2X9F4_ZYGB2</name>
<dbReference type="InterPro" id="IPR040694">
    <property type="entry name" value="UGGT_TRXL_2"/>
</dbReference>
<dbReference type="EMBL" id="HG316460">
    <property type="protein sequence ID" value="CDF90600.1"/>
    <property type="molecule type" value="Genomic_DNA"/>
</dbReference>
<keyword evidence="3 7" id="KW-0732">Signal</keyword>
<dbReference type="GO" id="GO:0005788">
    <property type="term" value="C:endoplasmic reticulum lumen"/>
    <property type="evidence" value="ECO:0007669"/>
    <property type="project" value="UniProtKB-SubCell"/>
</dbReference>
<feature type="chain" id="PRO_5035297178" evidence="7">
    <location>
        <begin position="20"/>
        <end position="1335"/>
    </location>
</feature>
<evidence type="ECO:0000313" key="11">
    <source>
        <dbReference type="EMBL" id="CDF90600.1"/>
    </source>
</evidence>
<evidence type="ECO:0000313" key="12">
    <source>
        <dbReference type="Proteomes" id="UP000019375"/>
    </source>
</evidence>
<feature type="region of interest" description="Disordered" evidence="6">
    <location>
        <begin position="1316"/>
        <end position="1335"/>
    </location>
</feature>
<feature type="domain" description="Glucosyltransferase 24 catalytic" evidence="10">
    <location>
        <begin position="1073"/>
        <end position="1291"/>
    </location>
</feature>
<dbReference type="PANTHER" id="PTHR11226">
    <property type="entry name" value="UDP-GLUCOSE GLYCOPROTEIN:GLUCOSYLTRANSFERASE"/>
    <property type="match status" value="1"/>
</dbReference>
<keyword evidence="12" id="KW-1185">Reference proteome</keyword>
<feature type="signal peptide" evidence="7">
    <location>
        <begin position="1"/>
        <end position="19"/>
    </location>
</feature>
<dbReference type="InterPro" id="IPR009448">
    <property type="entry name" value="UDP-g_GGtrans"/>
</dbReference>
<feature type="domain" description="UGGT thioredoxin-like" evidence="8">
    <location>
        <begin position="254"/>
        <end position="360"/>
    </location>
</feature>
<evidence type="ECO:0000259" key="10">
    <source>
        <dbReference type="Pfam" id="PF18404"/>
    </source>
</evidence>
<dbReference type="Gene3D" id="3.90.550.10">
    <property type="entry name" value="Spore Coat Polysaccharide Biosynthesis Protein SpsA, Chain A"/>
    <property type="match status" value="1"/>
</dbReference>
<feature type="compositionally biased region" description="Polar residues" evidence="6">
    <location>
        <begin position="1316"/>
        <end position="1328"/>
    </location>
</feature>
<dbReference type="GO" id="GO:0051082">
    <property type="term" value="F:unfolded protein binding"/>
    <property type="evidence" value="ECO:0007669"/>
    <property type="project" value="TreeGrafter"/>
</dbReference>
<keyword evidence="4" id="KW-0256">Endoplasmic reticulum</keyword>
<evidence type="ECO:0000256" key="4">
    <source>
        <dbReference type="ARBA" id="ARBA00022824"/>
    </source>
</evidence>
<organism evidence="11 12">
    <name type="scientific">Zygosaccharomyces bailii (strain CLIB 213 / ATCC 58445 / CBS 680 / BCRC 21525 / NBRC 1098 / NCYC 1416 / NRRL Y-2227)</name>
    <dbReference type="NCBI Taxonomy" id="1333698"/>
    <lineage>
        <taxon>Eukaryota</taxon>
        <taxon>Fungi</taxon>
        <taxon>Dikarya</taxon>
        <taxon>Ascomycota</taxon>
        <taxon>Saccharomycotina</taxon>
        <taxon>Saccharomycetes</taxon>
        <taxon>Saccharomycetales</taxon>
        <taxon>Saccharomycetaceae</taxon>
        <taxon>Zygosaccharomyces</taxon>
    </lineage>
</organism>
<evidence type="ECO:0000256" key="6">
    <source>
        <dbReference type="SAM" id="MobiDB-lite"/>
    </source>
</evidence>
<evidence type="ECO:0000256" key="1">
    <source>
        <dbReference type="ARBA" id="ARBA00001913"/>
    </source>
</evidence>
<gene>
    <name evidence="11" type="ORF">BN860_04808g</name>
</gene>
<dbReference type="OrthoDB" id="27683at2759"/>
<evidence type="ECO:0000256" key="2">
    <source>
        <dbReference type="ARBA" id="ARBA00004319"/>
    </source>
</evidence>
<proteinExistence type="predicted"/>
<comment type="subcellular location">
    <subcellularLocation>
        <location evidence="2">Endoplasmic reticulum lumen</location>
    </subcellularLocation>
</comment>
<keyword evidence="5" id="KW-0325">Glycoprotein</keyword>
<evidence type="ECO:0000259" key="8">
    <source>
        <dbReference type="Pfam" id="PF18401"/>
    </source>
</evidence>
<sequence>MKIYLAFFTVLLYLKAVQCVLLSSIGTSVPESAKIWSIASYLLRNCNENILQSIYPMILQLDDETEDSLGDSLCYTVAKLISDLGEPHLASLMPLYCKWYPMGNQDPHERYTYVPNELYFILNGKKYENPDDVYYLKSGELKKQAQLPDSKMLAPGEVVIGNNREAPIVHFYGCPDEKGVFQEFNRNLFSEATQTGKLRFIWRSTCSLEKTALGPFPVALTTKEQSNLENLPQEILKIPESFDKSKYDLLTPREDEFTNVDLKAAKLIADHYQNNQNFDAAFLYAKDFVNNFPILVSELLSLSGDTDVISKSNDELANKGVDHNLLGLYINGQNWKVSSLNEVTLLDALEAELHKLRQLSFSLSKIDNRVSLLTAKNLINDFARISLPNLQQSQPVKLDLHRIRGFSESVIYFNDIEIDDQYHDLSQDIEKFFEKSKFGEIPEYRHNWSELIFVIDFNNLEDPDTKLALEGLQRAISVITQGYPQRIGLLPLNTGEAESIIKKIYHLRDKDLLLLEDFLKDLPIGRGRISADYQNTPDTAKLLRNLQIDQTSIIINGEIYPFRKNTWHYLVAKTIKKDTGFLKRELSKYIKHDEGKVRPMIDVRGILHLKSSETRHKKYTPDYFADSTYTAMDNTVLDVWNDRLCEYFKGKEYNVLHTITIVDDFNTVQALKRLYNLVHVKFVGIRFRAIHTGILSSTWNKVKDSSSKSSFNSILKSIIKKCSHYEPKYQLDDIVLQSWLPDLTPLFFSAKSFMIINGRFLHFEIDEIPQTKLFEATIKREAQRTLDTLEALEISYPGFSEKKIDSELVESISAILTKMFYQGTDIYHNGPDYSTETSLSRIDLTKILEINNFTIFQNVNHELRPIDLVLIVDPLEERTQKFYSLLEEVKGLSFVNLKIVLYPTKDLKIMPINRIYVQDFKNELGSKLPELSKIFDVEIEAPSNLAITSNQRVIGYVIEVHAFDKDDAVSEGVVDGIGGVCLELVDAKENVVDQTITMKTFGYAQFIAPQLWCQYYVRSCDPQYKVISFSSDARSDYLPVKSFDLKNFNPIKVYVQLEKTAAPVISAERENIINIFTVLKNDIAAEGNYKKMVLSILLSPQRHQQDVKFWILDQPYLSASLKKFIEDVNSDPQLDAKIELIQYKWPSWLRPQRFIARRIDALKILLLDVLFPQTVQKVFYMDPEISQLPDPFKLNEKITTKLPFAMFKMVGHGYWETGYWAKRIGEHNLKFHSVEPMFAINLKKFRDLDGGDKLRIHYQRLSADANSLAKVDQDLINDVQEEVPIRTLSRSTIKYLKTDPHVIEAWLEKKEAGTSLSGDDTELLSESNEVLHDEL</sequence>
<accession>A0A8J2X9F4</accession>